<gene>
    <name evidence="2" type="ORF">RB636_33985</name>
</gene>
<protein>
    <submittedName>
        <fullName evidence="2">Uncharacterized protein</fullName>
    </submittedName>
</protein>
<comment type="caution">
    <text evidence="2">The sequence shown here is derived from an EMBL/GenBank/DDBJ whole genome shotgun (WGS) entry which is preliminary data.</text>
</comment>
<organism evidence="2 3">
    <name type="scientific">Streptomyces chrestomyceticus</name>
    <dbReference type="NCBI Taxonomy" id="68185"/>
    <lineage>
        <taxon>Bacteria</taxon>
        <taxon>Bacillati</taxon>
        <taxon>Actinomycetota</taxon>
        <taxon>Actinomycetes</taxon>
        <taxon>Kitasatosporales</taxon>
        <taxon>Streptomycetaceae</taxon>
        <taxon>Streptomyces</taxon>
    </lineage>
</organism>
<evidence type="ECO:0000256" key="1">
    <source>
        <dbReference type="SAM" id="MobiDB-lite"/>
    </source>
</evidence>
<name>A0ABU7X5E2_9ACTN</name>
<dbReference type="EMBL" id="JAVFKM010000025">
    <property type="protein sequence ID" value="MEF3118175.1"/>
    <property type="molecule type" value="Genomic_DNA"/>
</dbReference>
<dbReference type="Proteomes" id="UP001348265">
    <property type="component" value="Unassembled WGS sequence"/>
</dbReference>
<proteinExistence type="predicted"/>
<evidence type="ECO:0000313" key="2">
    <source>
        <dbReference type="EMBL" id="MEF3118175.1"/>
    </source>
</evidence>
<feature type="region of interest" description="Disordered" evidence="1">
    <location>
        <begin position="58"/>
        <end position="102"/>
    </location>
</feature>
<accession>A0ABU7X5E2</accession>
<sequence>MPGPGHAEVRIVAASPEAARLVAQTLRDHYAAAEQRSYPADAPDGGTRLHLTVDTTCTPGAVEPLRPWPVAGRPHHDELANAVPQRSAPTNPDEPSGDRLTP</sequence>
<evidence type="ECO:0000313" key="3">
    <source>
        <dbReference type="Proteomes" id="UP001348265"/>
    </source>
</evidence>
<keyword evidence="3" id="KW-1185">Reference proteome</keyword>
<reference evidence="2 3" key="1">
    <citation type="submission" date="2023-08" db="EMBL/GenBank/DDBJ databases">
        <authorList>
            <person name="Sharma P."/>
            <person name="Verma V."/>
            <person name="Mohan M.K."/>
            <person name="Dubey A.K."/>
        </authorList>
    </citation>
    <scope>NUCLEOTIDE SEQUENCE [LARGE SCALE GENOMIC DNA]</scope>
    <source>
        <strain evidence="2 3">ADP4</strain>
    </source>
</reference>